<sequence>MGEKECVITKDLGGACVANMEGSNCVLNGFDWFGYELDYRTEIKGIYISFNCSQFVGLRLFKKCQLQYLEINLLTSKKQVEGLCKLLEQKKETLASLEFVGCKLPAHLVTEICESLHVKGFETNVIKTFSITRSKFLDSSYFPFPFGLESLLTAARGNHLHQCDADCLKYAMSFR</sequence>
<name>A0A2U1LTZ1_ARTAN</name>
<organism evidence="1 2">
    <name type="scientific">Artemisia annua</name>
    <name type="common">Sweet wormwood</name>
    <dbReference type="NCBI Taxonomy" id="35608"/>
    <lineage>
        <taxon>Eukaryota</taxon>
        <taxon>Viridiplantae</taxon>
        <taxon>Streptophyta</taxon>
        <taxon>Embryophyta</taxon>
        <taxon>Tracheophyta</taxon>
        <taxon>Spermatophyta</taxon>
        <taxon>Magnoliopsida</taxon>
        <taxon>eudicotyledons</taxon>
        <taxon>Gunneridae</taxon>
        <taxon>Pentapetalae</taxon>
        <taxon>asterids</taxon>
        <taxon>campanulids</taxon>
        <taxon>Asterales</taxon>
        <taxon>Asteraceae</taxon>
        <taxon>Asteroideae</taxon>
        <taxon>Anthemideae</taxon>
        <taxon>Artemisiinae</taxon>
        <taxon>Artemisia</taxon>
    </lineage>
</organism>
<dbReference type="AlphaFoldDB" id="A0A2U1LTZ1"/>
<dbReference type="PANTHER" id="PTHR47818">
    <property type="entry name" value="RNI-LIKE SUPERFAMILY PROTEIN"/>
    <property type="match status" value="1"/>
</dbReference>
<keyword evidence="2" id="KW-1185">Reference proteome</keyword>
<accession>A0A2U1LTZ1</accession>
<protein>
    <submittedName>
        <fullName evidence="1">Leucine-rich repeat, ribonuclease inhibitor subtype</fullName>
    </submittedName>
</protein>
<evidence type="ECO:0000313" key="1">
    <source>
        <dbReference type="EMBL" id="PWA52473.1"/>
    </source>
</evidence>
<dbReference type="EMBL" id="PKPP01007777">
    <property type="protein sequence ID" value="PWA52473.1"/>
    <property type="molecule type" value="Genomic_DNA"/>
</dbReference>
<dbReference type="Proteomes" id="UP000245207">
    <property type="component" value="Unassembled WGS sequence"/>
</dbReference>
<evidence type="ECO:0000313" key="2">
    <source>
        <dbReference type="Proteomes" id="UP000245207"/>
    </source>
</evidence>
<dbReference type="OrthoDB" id="120976at2759"/>
<comment type="caution">
    <text evidence="1">The sequence shown here is derived from an EMBL/GenBank/DDBJ whole genome shotgun (WGS) entry which is preliminary data.</text>
</comment>
<reference evidence="1 2" key="1">
    <citation type="journal article" date="2018" name="Mol. Plant">
        <title>The genome of Artemisia annua provides insight into the evolution of Asteraceae family and artemisinin biosynthesis.</title>
        <authorList>
            <person name="Shen Q."/>
            <person name="Zhang L."/>
            <person name="Liao Z."/>
            <person name="Wang S."/>
            <person name="Yan T."/>
            <person name="Shi P."/>
            <person name="Liu M."/>
            <person name="Fu X."/>
            <person name="Pan Q."/>
            <person name="Wang Y."/>
            <person name="Lv Z."/>
            <person name="Lu X."/>
            <person name="Zhang F."/>
            <person name="Jiang W."/>
            <person name="Ma Y."/>
            <person name="Chen M."/>
            <person name="Hao X."/>
            <person name="Li L."/>
            <person name="Tang Y."/>
            <person name="Lv G."/>
            <person name="Zhou Y."/>
            <person name="Sun X."/>
            <person name="Brodelius P.E."/>
            <person name="Rose J.K.C."/>
            <person name="Tang K."/>
        </authorList>
    </citation>
    <scope>NUCLEOTIDE SEQUENCE [LARGE SCALE GENOMIC DNA]</scope>
    <source>
        <strain evidence="2">cv. Huhao1</strain>
        <tissue evidence="1">Leaf</tissue>
    </source>
</reference>
<proteinExistence type="predicted"/>
<dbReference type="PANTHER" id="PTHR47818:SF2">
    <property type="entry name" value="F-BOX DOMAIN-CONTAINING PROTEIN"/>
    <property type="match status" value="1"/>
</dbReference>
<gene>
    <name evidence="1" type="ORF">CTI12_AA454460</name>
</gene>
<dbReference type="STRING" id="35608.A0A2U1LTZ1"/>